<protein>
    <submittedName>
        <fullName evidence="2">Uncharacterized protein</fullName>
    </submittedName>
</protein>
<feature type="region of interest" description="Disordered" evidence="1">
    <location>
        <begin position="39"/>
        <end position="58"/>
    </location>
</feature>
<keyword evidence="3" id="KW-1185">Reference proteome</keyword>
<name>A0A7N0UF94_KALFE</name>
<organism evidence="2 3">
    <name type="scientific">Kalanchoe fedtschenkoi</name>
    <name type="common">Lavender scallops</name>
    <name type="synonym">South American air plant</name>
    <dbReference type="NCBI Taxonomy" id="63787"/>
    <lineage>
        <taxon>Eukaryota</taxon>
        <taxon>Viridiplantae</taxon>
        <taxon>Streptophyta</taxon>
        <taxon>Embryophyta</taxon>
        <taxon>Tracheophyta</taxon>
        <taxon>Spermatophyta</taxon>
        <taxon>Magnoliopsida</taxon>
        <taxon>eudicotyledons</taxon>
        <taxon>Gunneridae</taxon>
        <taxon>Pentapetalae</taxon>
        <taxon>Saxifragales</taxon>
        <taxon>Crassulaceae</taxon>
        <taxon>Kalanchoe</taxon>
    </lineage>
</organism>
<feature type="compositionally biased region" description="Basic and acidic residues" evidence="1">
    <location>
        <begin position="39"/>
        <end position="53"/>
    </location>
</feature>
<evidence type="ECO:0000313" key="2">
    <source>
        <dbReference type="EnsemblPlants" id="Kaladp0062s0058.1.v1.1.CDS.1"/>
    </source>
</evidence>
<dbReference type="Proteomes" id="UP000594263">
    <property type="component" value="Unplaced"/>
</dbReference>
<dbReference type="AlphaFoldDB" id="A0A7N0UF94"/>
<sequence>MRAGRGLGARAQALRTDRTPQLSLVRGAWDGRLCDTTRERPDASWTRDGDRTKRVQGLHAEQRRTLTLPKPEENRLASVQKRLSRANSGQLLEIFAAAREETRPTSDASVLLSCLRHTQTHYLL</sequence>
<evidence type="ECO:0000313" key="3">
    <source>
        <dbReference type="Proteomes" id="UP000594263"/>
    </source>
</evidence>
<accession>A0A7N0UF94</accession>
<reference evidence="2" key="1">
    <citation type="submission" date="2021-01" db="UniProtKB">
        <authorList>
            <consortium name="EnsemblPlants"/>
        </authorList>
    </citation>
    <scope>IDENTIFICATION</scope>
</reference>
<proteinExistence type="predicted"/>
<dbReference type="Gramene" id="Kaladp0062s0058.1.v1.1">
    <property type="protein sequence ID" value="Kaladp0062s0058.1.v1.1.CDS.1"/>
    <property type="gene ID" value="Kaladp0062s0058.v1.1"/>
</dbReference>
<dbReference type="EnsemblPlants" id="Kaladp0062s0058.1.v1.1">
    <property type="protein sequence ID" value="Kaladp0062s0058.1.v1.1.CDS.1"/>
    <property type="gene ID" value="Kaladp0062s0058.v1.1"/>
</dbReference>
<evidence type="ECO:0000256" key="1">
    <source>
        <dbReference type="SAM" id="MobiDB-lite"/>
    </source>
</evidence>